<dbReference type="Proteomes" id="UP000823749">
    <property type="component" value="Chromosome 10"/>
</dbReference>
<evidence type="ECO:0000256" key="1">
    <source>
        <dbReference type="SAM" id="MobiDB-lite"/>
    </source>
</evidence>
<name>A0AAV6IM50_9ERIC</name>
<sequence length="501" mass="58466">MDPTFADQLADEWSRLQDFLENTVGSDFSFRDPYVPAEFPIMYAQYQQLMANAPDQREVYTAQYSSPLRRANLEREIRDILESIPGFDIRSDPYYSHYRDMDNQPPISTPDENHNSSNTQDEDEIAQLTTEVESLQAFKTATQDFPMGDDYLAGMFPTLYRMRQANQRLIALTDAIARSTVENHQIRGLLVYILGEEVGPREDPEVPLEEEKNPEEPSEEEEDPEEFPFPRSDHDYRLGPWQPEQEEPIVPEEEQVQNQDAEMDNAEPEDYNSDSDDGFLIEPEMDDYGWLLPIDAPRDMDAELQWWLTSQRLEMQEPLPSPAPMPIEESDSECEVIDADPPPRLKMTRPPGIPWVGHHSDYDPNTWVYIQLEPLYPCPFKIRSQSAYLGPVQIRAPCYNGYYLIAVPPGFQEHYTDRIHYSRVARVRPEQEHRIITEDADFTDHITYTEIPIRREPYGNPNLNEGQQEPLWRITWRCYGLVEDTVEKQSLLEEHYPALFY</sequence>
<feature type="compositionally biased region" description="Acidic residues" evidence="1">
    <location>
        <begin position="216"/>
        <end position="226"/>
    </location>
</feature>
<feature type="region of interest" description="Disordered" evidence="1">
    <location>
        <begin position="98"/>
        <end position="122"/>
    </location>
</feature>
<accession>A0AAV6IM50</accession>
<dbReference type="EMBL" id="JACTNZ010000010">
    <property type="protein sequence ID" value="KAG5528527.1"/>
    <property type="molecule type" value="Genomic_DNA"/>
</dbReference>
<gene>
    <name evidence="2" type="ORF">RHGRI_029270</name>
</gene>
<feature type="region of interest" description="Disordered" evidence="1">
    <location>
        <begin position="200"/>
        <end position="273"/>
    </location>
</feature>
<evidence type="ECO:0000313" key="3">
    <source>
        <dbReference type="Proteomes" id="UP000823749"/>
    </source>
</evidence>
<feature type="compositionally biased region" description="Basic and acidic residues" evidence="1">
    <location>
        <begin position="200"/>
        <end position="215"/>
    </location>
</feature>
<protein>
    <submittedName>
        <fullName evidence="2">Uncharacterized protein</fullName>
    </submittedName>
</protein>
<proteinExistence type="predicted"/>
<organism evidence="2 3">
    <name type="scientific">Rhododendron griersonianum</name>
    <dbReference type="NCBI Taxonomy" id="479676"/>
    <lineage>
        <taxon>Eukaryota</taxon>
        <taxon>Viridiplantae</taxon>
        <taxon>Streptophyta</taxon>
        <taxon>Embryophyta</taxon>
        <taxon>Tracheophyta</taxon>
        <taxon>Spermatophyta</taxon>
        <taxon>Magnoliopsida</taxon>
        <taxon>eudicotyledons</taxon>
        <taxon>Gunneridae</taxon>
        <taxon>Pentapetalae</taxon>
        <taxon>asterids</taxon>
        <taxon>Ericales</taxon>
        <taxon>Ericaceae</taxon>
        <taxon>Ericoideae</taxon>
        <taxon>Rhodoreae</taxon>
        <taxon>Rhododendron</taxon>
    </lineage>
</organism>
<feature type="compositionally biased region" description="Acidic residues" evidence="1">
    <location>
        <begin position="244"/>
        <end position="273"/>
    </location>
</feature>
<dbReference type="AlphaFoldDB" id="A0AAV6IM50"/>
<comment type="caution">
    <text evidence="2">The sequence shown here is derived from an EMBL/GenBank/DDBJ whole genome shotgun (WGS) entry which is preliminary data.</text>
</comment>
<evidence type="ECO:0000313" key="2">
    <source>
        <dbReference type="EMBL" id="KAG5528527.1"/>
    </source>
</evidence>
<reference evidence="2" key="1">
    <citation type="submission" date="2020-08" db="EMBL/GenBank/DDBJ databases">
        <title>Plant Genome Project.</title>
        <authorList>
            <person name="Zhang R.-G."/>
        </authorList>
    </citation>
    <scope>NUCLEOTIDE SEQUENCE</scope>
    <source>
        <strain evidence="2">WSP0</strain>
        <tissue evidence="2">Leaf</tissue>
    </source>
</reference>
<keyword evidence="3" id="KW-1185">Reference proteome</keyword>